<dbReference type="Gene3D" id="3.40.630.30">
    <property type="match status" value="1"/>
</dbReference>
<dbReference type="InterPro" id="IPR051531">
    <property type="entry name" value="N-acetyltransferase"/>
</dbReference>
<dbReference type="RefSeq" id="WP_173780549.1">
    <property type="nucleotide sequence ID" value="NZ_JABSNO010000037.1"/>
</dbReference>
<comment type="caution">
    <text evidence="2">The sequence shown here is derived from an EMBL/GenBank/DDBJ whole genome shotgun (WGS) entry which is preliminary data.</text>
</comment>
<dbReference type="SUPFAM" id="SSF55729">
    <property type="entry name" value="Acyl-CoA N-acyltransferases (Nat)"/>
    <property type="match status" value="1"/>
</dbReference>
<dbReference type="PANTHER" id="PTHR43792">
    <property type="entry name" value="GNAT FAMILY, PUTATIVE (AFU_ORTHOLOGUE AFUA_3G00765)-RELATED-RELATED"/>
    <property type="match status" value="1"/>
</dbReference>
<evidence type="ECO:0000313" key="3">
    <source>
        <dbReference type="Proteomes" id="UP000610746"/>
    </source>
</evidence>
<proteinExistence type="predicted"/>
<dbReference type="GO" id="GO:0016747">
    <property type="term" value="F:acyltransferase activity, transferring groups other than amino-acyl groups"/>
    <property type="evidence" value="ECO:0007669"/>
    <property type="project" value="InterPro"/>
</dbReference>
<feature type="domain" description="N-acetyltransferase" evidence="1">
    <location>
        <begin position="11"/>
        <end position="173"/>
    </location>
</feature>
<dbReference type="Pfam" id="PF13302">
    <property type="entry name" value="Acetyltransf_3"/>
    <property type="match status" value="1"/>
</dbReference>
<sequence length="181" mass="20920">MENYTIETSRLLLNFPTKNDLESFLFEINSTDAYSKNLFSISYPFSAEQTNNWFEKCQEGNRNGLSIRFAIREKEVGKLFGIIGIHINKEHQKAELGYWLGKNYWGKGYISEGLTAVIKFGFEELELNKIVATHFLFNPASGKAMQNAGMKLEGLQLQEYLQDGQFLDVKKYYILKEDVLF</sequence>
<protein>
    <submittedName>
        <fullName evidence="2">RimJ/RimL family protein N-acetyltransferase</fullName>
    </submittedName>
</protein>
<dbReference type="PANTHER" id="PTHR43792:SF1">
    <property type="entry name" value="N-ACETYLTRANSFERASE DOMAIN-CONTAINING PROTEIN"/>
    <property type="match status" value="1"/>
</dbReference>
<dbReference type="InterPro" id="IPR016181">
    <property type="entry name" value="Acyl_CoA_acyltransferase"/>
</dbReference>
<name>A0A8J8GAG9_9FLAO</name>
<dbReference type="Proteomes" id="UP000610746">
    <property type="component" value="Unassembled WGS sequence"/>
</dbReference>
<dbReference type="AlphaFoldDB" id="A0A8J8GAG9"/>
<organism evidence="2 3">
    <name type="scientific">Frigoriflavimonas asaccharolytica</name>
    <dbReference type="NCBI Taxonomy" id="2735899"/>
    <lineage>
        <taxon>Bacteria</taxon>
        <taxon>Pseudomonadati</taxon>
        <taxon>Bacteroidota</taxon>
        <taxon>Flavobacteriia</taxon>
        <taxon>Flavobacteriales</taxon>
        <taxon>Weeksellaceae</taxon>
        <taxon>Frigoriflavimonas</taxon>
    </lineage>
</organism>
<reference evidence="2" key="1">
    <citation type="submission" date="2020-05" db="EMBL/GenBank/DDBJ databases">
        <title>Genomic Encyclopedia of Type Strains, Phase IV (KMG-V): Genome sequencing to study the core and pangenomes of soil and plant-associated prokaryotes.</title>
        <authorList>
            <person name="Whitman W."/>
        </authorList>
    </citation>
    <scope>NUCLEOTIDE SEQUENCE</scope>
    <source>
        <strain evidence="2">16F</strain>
    </source>
</reference>
<evidence type="ECO:0000259" key="1">
    <source>
        <dbReference type="PROSITE" id="PS51186"/>
    </source>
</evidence>
<keyword evidence="3" id="KW-1185">Reference proteome</keyword>
<gene>
    <name evidence="2" type="ORF">HNQ03_003108</name>
</gene>
<dbReference type="PROSITE" id="PS51186">
    <property type="entry name" value="GNAT"/>
    <property type="match status" value="1"/>
</dbReference>
<dbReference type="EMBL" id="JABSNO010000037">
    <property type="protein sequence ID" value="NRS94013.1"/>
    <property type="molecule type" value="Genomic_DNA"/>
</dbReference>
<evidence type="ECO:0000313" key="2">
    <source>
        <dbReference type="EMBL" id="NRS94013.1"/>
    </source>
</evidence>
<accession>A0A8J8GAG9</accession>
<dbReference type="InterPro" id="IPR000182">
    <property type="entry name" value="GNAT_dom"/>
</dbReference>